<sequence>MRVKAAAQDARAITDRATAEGWDMLTDAESQQVAELLEARRLRPAGWCTSRA</sequence>
<organism evidence="1 2">
    <name type="scientific">Mycobacterium kiyosense</name>
    <dbReference type="NCBI Taxonomy" id="2871094"/>
    <lineage>
        <taxon>Bacteria</taxon>
        <taxon>Bacillati</taxon>
        <taxon>Actinomycetota</taxon>
        <taxon>Actinomycetes</taxon>
        <taxon>Mycobacteriales</taxon>
        <taxon>Mycobacteriaceae</taxon>
        <taxon>Mycobacterium</taxon>
    </lineage>
</organism>
<gene>
    <name evidence="1" type="ORF">SRL2020028_63680</name>
</gene>
<dbReference type="Proteomes" id="UP001165663">
    <property type="component" value="Unassembled WGS sequence"/>
</dbReference>
<dbReference type="AlphaFoldDB" id="A0AA37Q5P3"/>
<accession>A0AA37Q5P3</accession>
<reference evidence="1" key="1">
    <citation type="submission" date="2022-07" db="EMBL/GenBank/DDBJ databases">
        <title>Mycobacterium kiyosense sp. nov., scotochromogenic slow-glowing species isolated from respiratory specimens.</title>
        <authorList>
            <person name="Fukano H."/>
            <person name="Kazumi Y."/>
            <person name="Sakagami N."/>
            <person name="Ato M."/>
            <person name="Mitarai S."/>
            <person name="Hoshino Y."/>
        </authorList>
    </citation>
    <scope>NUCLEOTIDE SEQUENCE</scope>
    <source>
        <strain evidence="1">SRL2020-028</strain>
    </source>
</reference>
<dbReference type="EMBL" id="BRXE01000332">
    <property type="protein sequence ID" value="GLB87112.1"/>
    <property type="molecule type" value="Genomic_DNA"/>
</dbReference>
<comment type="caution">
    <text evidence="1">The sequence shown here is derived from an EMBL/GenBank/DDBJ whole genome shotgun (WGS) entry which is preliminary data.</text>
</comment>
<evidence type="ECO:0000313" key="1">
    <source>
        <dbReference type="EMBL" id="GLB87112.1"/>
    </source>
</evidence>
<name>A0AA37Q5P3_9MYCO</name>
<proteinExistence type="predicted"/>
<evidence type="ECO:0000313" key="2">
    <source>
        <dbReference type="Proteomes" id="UP001165663"/>
    </source>
</evidence>
<protein>
    <submittedName>
        <fullName evidence="1">Uncharacterized protein</fullName>
    </submittedName>
</protein>